<dbReference type="CDD" id="cd11642">
    <property type="entry name" value="SUMT"/>
    <property type="match status" value="1"/>
</dbReference>
<feature type="domain" description="Tetrapyrrole methylase" evidence="6">
    <location>
        <begin position="126"/>
        <end position="337"/>
    </location>
</feature>
<accession>A0A7W3IQQ6</accession>
<keyword evidence="5" id="KW-0627">Porphyrin biosynthesis</keyword>
<evidence type="ECO:0000313" key="8">
    <source>
        <dbReference type="Proteomes" id="UP000523079"/>
    </source>
</evidence>
<keyword evidence="8" id="KW-1185">Reference proteome</keyword>
<dbReference type="InterPro" id="IPR000878">
    <property type="entry name" value="4pyrrol_Mease"/>
</dbReference>
<dbReference type="PANTHER" id="PTHR45790:SF3">
    <property type="entry name" value="S-ADENOSYL-L-METHIONINE-DEPENDENT UROPORPHYRINOGEN III METHYLTRANSFERASE, CHLOROPLASTIC"/>
    <property type="match status" value="1"/>
</dbReference>
<organism evidence="7 8">
    <name type="scientific">Microlunatus kandeliicorticis</name>
    <dbReference type="NCBI Taxonomy" id="1759536"/>
    <lineage>
        <taxon>Bacteria</taxon>
        <taxon>Bacillati</taxon>
        <taxon>Actinomycetota</taxon>
        <taxon>Actinomycetes</taxon>
        <taxon>Propionibacteriales</taxon>
        <taxon>Propionibacteriaceae</taxon>
        <taxon>Microlunatus</taxon>
    </lineage>
</organism>
<dbReference type="GO" id="GO:0004851">
    <property type="term" value="F:uroporphyrin-III C-methyltransferase activity"/>
    <property type="evidence" value="ECO:0007669"/>
    <property type="project" value="UniProtKB-EC"/>
</dbReference>
<dbReference type="Gene3D" id="3.40.1010.10">
    <property type="entry name" value="Cobalt-precorrin-4 Transmethylase, Domain 1"/>
    <property type="match status" value="1"/>
</dbReference>
<dbReference type="Gene3D" id="3.30.950.10">
    <property type="entry name" value="Methyltransferase, Cobalt-precorrin-4 Transmethylase, Domain 2"/>
    <property type="match status" value="1"/>
</dbReference>
<dbReference type="InterPro" id="IPR014777">
    <property type="entry name" value="4pyrrole_Mease_sub1"/>
</dbReference>
<keyword evidence="2 7" id="KW-0489">Methyltransferase</keyword>
<reference evidence="7 8" key="1">
    <citation type="submission" date="2020-07" db="EMBL/GenBank/DDBJ databases">
        <title>Sequencing the genomes of 1000 actinobacteria strains.</title>
        <authorList>
            <person name="Klenk H.-P."/>
        </authorList>
    </citation>
    <scope>NUCLEOTIDE SEQUENCE [LARGE SCALE GENOMIC DNA]</scope>
    <source>
        <strain evidence="7 8">DSM 100723</strain>
    </source>
</reference>
<proteinExistence type="predicted"/>
<evidence type="ECO:0000259" key="6">
    <source>
        <dbReference type="Pfam" id="PF00590"/>
    </source>
</evidence>
<dbReference type="PANTHER" id="PTHR45790">
    <property type="entry name" value="SIROHEME SYNTHASE-RELATED"/>
    <property type="match status" value="1"/>
</dbReference>
<evidence type="ECO:0000256" key="1">
    <source>
        <dbReference type="ARBA" id="ARBA00012162"/>
    </source>
</evidence>
<evidence type="ECO:0000256" key="3">
    <source>
        <dbReference type="ARBA" id="ARBA00022679"/>
    </source>
</evidence>
<dbReference type="EC" id="2.1.1.107" evidence="1"/>
<gene>
    <name evidence="7" type="ORF">FHX74_001109</name>
</gene>
<dbReference type="GO" id="GO:0019354">
    <property type="term" value="P:siroheme biosynthetic process"/>
    <property type="evidence" value="ECO:0007669"/>
    <property type="project" value="InterPro"/>
</dbReference>
<dbReference type="NCBIfam" id="NF004790">
    <property type="entry name" value="PRK06136.1"/>
    <property type="match status" value="1"/>
</dbReference>
<sequence>MGRWRSLEVGGRRVLVTDGSARALGTVTELQHAGARVTVAAPGAAALTDLAERGLVTVTTAVDVLEPGLALVVLAGGPDDDRLAGLAADAGLLVTTVARDVASDVPVELDDEAARGTLAPLEPGEVVLVGGGPGDPGLLTLAGLAAVEQADVIATDRLAPLGLLDRARPDAEIVDVSKTPRGAFTTQETINALLVDRALAGRRVVRLKGGDSFVFGRGGEEWQACAAAGVRVRVIPGVTSATAAPAAAGLPLTHRTLTQGFAVVSGHVGPGDPRSTVDWAGLARSGLTLVVLMGWDRLAAITDALIEAGRSPDTPAAVVADATLPSMRVVRAPLAALAGTAAEAGLRPPVAVVIGEVAGFDPAAQP</sequence>
<evidence type="ECO:0000256" key="2">
    <source>
        <dbReference type="ARBA" id="ARBA00022603"/>
    </source>
</evidence>
<dbReference type="FunFam" id="3.40.1010.10:FF:000001">
    <property type="entry name" value="Siroheme synthase"/>
    <property type="match status" value="1"/>
</dbReference>
<dbReference type="NCBIfam" id="TIGR01469">
    <property type="entry name" value="cobA_cysG_Cterm"/>
    <property type="match status" value="1"/>
</dbReference>
<name>A0A7W3IQQ6_9ACTN</name>
<keyword evidence="3 7" id="KW-0808">Transferase</keyword>
<dbReference type="Pfam" id="PF00590">
    <property type="entry name" value="TP_methylase"/>
    <property type="match status" value="1"/>
</dbReference>
<protein>
    <recommendedName>
        <fullName evidence="1">uroporphyrinogen-III C-methyltransferase</fullName>
        <ecNumber evidence="1">2.1.1.107</ecNumber>
    </recommendedName>
</protein>
<dbReference type="Proteomes" id="UP000523079">
    <property type="component" value="Unassembled WGS sequence"/>
</dbReference>
<dbReference type="InterPro" id="IPR006366">
    <property type="entry name" value="CobA/CysG_C"/>
</dbReference>
<dbReference type="InterPro" id="IPR050161">
    <property type="entry name" value="Siro_Cobalamin_biosynth"/>
</dbReference>
<dbReference type="InterPro" id="IPR035996">
    <property type="entry name" value="4pyrrol_Methylase_sf"/>
</dbReference>
<evidence type="ECO:0000256" key="5">
    <source>
        <dbReference type="ARBA" id="ARBA00023244"/>
    </source>
</evidence>
<comment type="caution">
    <text evidence="7">The sequence shown here is derived from an EMBL/GenBank/DDBJ whole genome shotgun (WGS) entry which is preliminary data.</text>
</comment>
<keyword evidence="4" id="KW-0949">S-adenosyl-L-methionine</keyword>
<evidence type="ECO:0000256" key="4">
    <source>
        <dbReference type="ARBA" id="ARBA00022691"/>
    </source>
</evidence>
<dbReference type="InterPro" id="IPR014776">
    <property type="entry name" value="4pyrrole_Mease_sub2"/>
</dbReference>
<evidence type="ECO:0000313" key="7">
    <source>
        <dbReference type="EMBL" id="MBA8793504.1"/>
    </source>
</evidence>
<dbReference type="GO" id="GO:0032259">
    <property type="term" value="P:methylation"/>
    <property type="evidence" value="ECO:0007669"/>
    <property type="project" value="UniProtKB-KW"/>
</dbReference>
<dbReference type="EMBL" id="JACGWT010000002">
    <property type="protein sequence ID" value="MBA8793504.1"/>
    <property type="molecule type" value="Genomic_DNA"/>
</dbReference>
<dbReference type="SUPFAM" id="SSF53790">
    <property type="entry name" value="Tetrapyrrole methylase"/>
    <property type="match status" value="1"/>
</dbReference>
<dbReference type="AlphaFoldDB" id="A0A7W3IQQ6"/>